<dbReference type="SUPFAM" id="SSF46785">
    <property type="entry name" value="Winged helix' DNA-binding domain"/>
    <property type="match status" value="1"/>
</dbReference>
<keyword evidence="7" id="KW-1185">Reference proteome</keyword>
<feature type="domain" description="HTH gntR-type" evidence="5">
    <location>
        <begin position="10"/>
        <end position="78"/>
    </location>
</feature>
<sequence>MEFSEIGNRKSLSEQVEEVLTQSIRDGKYLPGQKIPTENELSKAFNVSRTAIREAIKTLSARGIVVVKKGSGAFVSEVSVQNASEMLNMFFELSSDKDLMLQTIEARRILEPRIAAEAAIKRTEEDIQLLEKNMDAMRACPLEDKQFEAELDNDYHRILLSIADNKVLELLLSPVFSLMPKFKMNVFAKPASGNLEAEKAIMLQHHQEILEAVIRQDPYGAQEAMEKHLHDTRKNYLHVIKSIDRT</sequence>
<dbReference type="Gene3D" id="1.10.10.10">
    <property type="entry name" value="Winged helix-like DNA-binding domain superfamily/Winged helix DNA-binding domain"/>
    <property type="match status" value="1"/>
</dbReference>
<dbReference type="KEGG" id="evi:Echvi_3771"/>
<dbReference type="PROSITE" id="PS50949">
    <property type="entry name" value="HTH_GNTR"/>
    <property type="match status" value="1"/>
</dbReference>
<dbReference type="InterPro" id="IPR036388">
    <property type="entry name" value="WH-like_DNA-bd_sf"/>
</dbReference>
<dbReference type="InterPro" id="IPR036390">
    <property type="entry name" value="WH_DNA-bd_sf"/>
</dbReference>
<dbReference type="PANTHER" id="PTHR43537">
    <property type="entry name" value="TRANSCRIPTIONAL REGULATOR, GNTR FAMILY"/>
    <property type="match status" value="1"/>
</dbReference>
<dbReference type="HOGENOM" id="CLU_017584_9_2_10"/>
<reference evidence="7" key="1">
    <citation type="submission" date="2012-02" db="EMBL/GenBank/DDBJ databases">
        <title>The complete genome of Echinicola vietnamensis DSM 17526.</title>
        <authorList>
            <person name="Lucas S."/>
            <person name="Copeland A."/>
            <person name="Lapidus A."/>
            <person name="Glavina del Rio T."/>
            <person name="Dalin E."/>
            <person name="Tice H."/>
            <person name="Bruce D."/>
            <person name="Goodwin L."/>
            <person name="Pitluck S."/>
            <person name="Peters L."/>
            <person name="Ovchinnikova G."/>
            <person name="Teshima H."/>
            <person name="Kyrpides N."/>
            <person name="Mavromatis K."/>
            <person name="Ivanova N."/>
            <person name="Brettin T."/>
            <person name="Detter J.C."/>
            <person name="Han C."/>
            <person name="Larimer F."/>
            <person name="Land M."/>
            <person name="Hauser L."/>
            <person name="Markowitz V."/>
            <person name="Cheng J.-F."/>
            <person name="Hugenholtz P."/>
            <person name="Woyke T."/>
            <person name="Wu D."/>
            <person name="Brambilla E."/>
            <person name="Klenk H.-P."/>
            <person name="Eisen J.A."/>
        </authorList>
    </citation>
    <scope>NUCLEOTIDE SEQUENCE [LARGE SCALE GENOMIC DNA]</scope>
    <source>
        <strain evidence="7">DSM 17526 / LMG 23754 / KMM 6221</strain>
    </source>
</reference>
<dbReference type="Pfam" id="PF00392">
    <property type="entry name" value="GntR"/>
    <property type="match status" value="1"/>
</dbReference>
<dbReference type="CDD" id="cd07377">
    <property type="entry name" value="WHTH_GntR"/>
    <property type="match status" value="1"/>
</dbReference>
<dbReference type="SMART" id="SM00895">
    <property type="entry name" value="FCD"/>
    <property type="match status" value="1"/>
</dbReference>
<dbReference type="GO" id="GO:0003700">
    <property type="term" value="F:DNA-binding transcription factor activity"/>
    <property type="evidence" value="ECO:0007669"/>
    <property type="project" value="InterPro"/>
</dbReference>
<dbReference type="eggNOG" id="COG2186">
    <property type="taxonomic scope" value="Bacteria"/>
</dbReference>
<dbReference type="PATRIC" id="fig|926556.3.peg.3967"/>
<protein>
    <submittedName>
        <fullName evidence="6">Transcriptional regulator</fullName>
    </submittedName>
</protein>
<proteinExistence type="predicted"/>
<dbReference type="InterPro" id="IPR000524">
    <property type="entry name" value="Tscrpt_reg_HTH_GntR"/>
</dbReference>
<dbReference type="RefSeq" id="WP_015267525.1">
    <property type="nucleotide sequence ID" value="NC_019904.1"/>
</dbReference>
<dbReference type="Gene3D" id="1.20.120.530">
    <property type="entry name" value="GntR ligand-binding domain-like"/>
    <property type="match status" value="1"/>
</dbReference>
<keyword evidence="3" id="KW-0804">Transcription</keyword>
<keyword evidence="2" id="KW-0238">DNA-binding</keyword>
<evidence type="ECO:0000313" key="6">
    <source>
        <dbReference type="EMBL" id="AGA79983.1"/>
    </source>
</evidence>
<dbReference type="EMBL" id="CP003346">
    <property type="protein sequence ID" value="AGA79983.1"/>
    <property type="molecule type" value="Genomic_DNA"/>
</dbReference>
<dbReference type="AlphaFoldDB" id="L0G3U9"/>
<keyword evidence="1" id="KW-0805">Transcription regulation</keyword>
<dbReference type="GO" id="GO:0003677">
    <property type="term" value="F:DNA binding"/>
    <property type="evidence" value="ECO:0007669"/>
    <property type="project" value="UniProtKB-KW"/>
</dbReference>
<evidence type="ECO:0000256" key="1">
    <source>
        <dbReference type="ARBA" id="ARBA00023015"/>
    </source>
</evidence>
<feature type="coiled-coil region" evidence="4">
    <location>
        <begin position="113"/>
        <end position="140"/>
    </location>
</feature>
<evidence type="ECO:0000313" key="7">
    <source>
        <dbReference type="Proteomes" id="UP000010796"/>
    </source>
</evidence>
<keyword evidence="4" id="KW-0175">Coiled coil</keyword>
<dbReference type="SMART" id="SM00345">
    <property type="entry name" value="HTH_GNTR"/>
    <property type="match status" value="1"/>
</dbReference>
<evidence type="ECO:0000256" key="3">
    <source>
        <dbReference type="ARBA" id="ARBA00023163"/>
    </source>
</evidence>
<evidence type="ECO:0000256" key="2">
    <source>
        <dbReference type="ARBA" id="ARBA00023125"/>
    </source>
</evidence>
<dbReference type="OrthoDB" id="9799482at2"/>
<dbReference type="Pfam" id="PF07729">
    <property type="entry name" value="FCD"/>
    <property type="match status" value="1"/>
</dbReference>
<organism evidence="6 7">
    <name type="scientific">Echinicola vietnamensis (strain DSM 17526 / LMG 23754 / KMM 6221)</name>
    <dbReference type="NCBI Taxonomy" id="926556"/>
    <lineage>
        <taxon>Bacteria</taxon>
        <taxon>Pseudomonadati</taxon>
        <taxon>Bacteroidota</taxon>
        <taxon>Cytophagia</taxon>
        <taxon>Cytophagales</taxon>
        <taxon>Cyclobacteriaceae</taxon>
        <taxon>Echinicola</taxon>
    </lineage>
</organism>
<dbReference type="Proteomes" id="UP000010796">
    <property type="component" value="Chromosome"/>
</dbReference>
<dbReference type="PANTHER" id="PTHR43537:SF5">
    <property type="entry name" value="UXU OPERON TRANSCRIPTIONAL REGULATOR"/>
    <property type="match status" value="1"/>
</dbReference>
<dbReference type="InterPro" id="IPR011711">
    <property type="entry name" value="GntR_C"/>
</dbReference>
<evidence type="ECO:0000259" key="5">
    <source>
        <dbReference type="PROSITE" id="PS50949"/>
    </source>
</evidence>
<dbReference type="InterPro" id="IPR008920">
    <property type="entry name" value="TF_FadR/GntR_C"/>
</dbReference>
<accession>L0G3U9</accession>
<dbReference type="SUPFAM" id="SSF48008">
    <property type="entry name" value="GntR ligand-binding domain-like"/>
    <property type="match status" value="1"/>
</dbReference>
<gene>
    <name evidence="6" type="ordered locus">Echvi_3771</name>
</gene>
<name>L0G3U9_ECHVK</name>
<dbReference type="STRING" id="926556.Echvi_3771"/>
<evidence type="ECO:0000256" key="4">
    <source>
        <dbReference type="SAM" id="Coils"/>
    </source>
</evidence>
<dbReference type="PRINTS" id="PR00035">
    <property type="entry name" value="HTHGNTR"/>
</dbReference>